<dbReference type="HOGENOM" id="CLU_856315_0_0_1"/>
<gene>
    <name evidence="2" type="ORF">OSTLU_23897</name>
</gene>
<protein>
    <submittedName>
        <fullName evidence="2">Uncharacterized protein</fullName>
    </submittedName>
</protein>
<organism evidence="2 3">
    <name type="scientific">Ostreococcus lucimarinus (strain CCE9901)</name>
    <dbReference type="NCBI Taxonomy" id="436017"/>
    <lineage>
        <taxon>Eukaryota</taxon>
        <taxon>Viridiplantae</taxon>
        <taxon>Chlorophyta</taxon>
        <taxon>Mamiellophyceae</taxon>
        <taxon>Mamiellales</taxon>
        <taxon>Bathycoccaceae</taxon>
        <taxon>Ostreococcus</taxon>
    </lineage>
</organism>
<dbReference type="GeneID" id="4999569"/>
<evidence type="ECO:0000313" key="2">
    <source>
        <dbReference type="EMBL" id="ABO93802.1"/>
    </source>
</evidence>
<dbReference type="AlphaFoldDB" id="A4RR49"/>
<sequence length="325" mass="34459">MNDDVAGVATNDTRHQRPPKIKLRLNIPARDDDDEKGRAGTTRKRTTTTTTTTTTTSRENSMSMSMGASMSLGEHGDEHGDEATQGMSFLSPPTGRQKRHTHSPATTPMSVGTSPRISSKRPRMSNDWIEDEVHPSMVMGTPGSGGTAAKRLTSEIMASNLSQLLSVSPMSTNNDGGTACAVDESWTSSSAPMSFGETVKSSTSLLKRTLSGTYGDTTGMLMLTAPQLAKSPTESMMVSHHGGGGLPPSSPSDPSPIHDLRKAALMRSRLLNVSSALPPRATPSSTRGNHLQRGFVHERPPIHSLGVGTVDVGDETESGERNVAK</sequence>
<dbReference type="RefSeq" id="XP_001415510.1">
    <property type="nucleotide sequence ID" value="XM_001415473.1"/>
</dbReference>
<accession>A4RR49</accession>
<dbReference type="EMBL" id="CP000581">
    <property type="protein sequence ID" value="ABO93802.1"/>
    <property type="molecule type" value="Genomic_DNA"/>
</dbReference>
<evidence type="ECO:0000313" key="3">
    <source>
        <dbReference type="Proteomes" id="UP000001568"/>
    </source>
</evidence>
<feature type="region of interest" description="Disordered" evidence="1">
    <location>
        <begin position="231"/>
        <end position="258"/>
    </location>
</feature>
<reference evidence="2 3" key="1">
    <citation type="journal article" date="2007" name="Proc. Natl. Acad. Sci. U.S.A.">
        <title>The tiny eukaryote Ostreococcus provides genomic insights into the paradox of plankton speciation.</title>
        <authorList>
            <person name="Palenik B."/>
            <person name="Grimwood J."/>
            <person name="Aerts A."/>
            <person name="Rouze P."/>
            <person name="Salamov A."/>
            <person name="Putnam N."/>
            <person name="Dupont C."/>
            <person name="Jorgensen R."/>
            <person name="Derelle E."/>
            <person name="Rombauts S."/>
            <person name="Zhou K."/>
            <person name="Otillar R."/>
            <person name="Merchant S.S."/>
            <person name="Podell S."/>
            <person name="Gaasterland T."/>
            <person name="Napoli C."/>
            <person name="Gendler K."/>
            <person name="Manuell A."/>
            <person name="Tai V."/>
            <person name="Vallon O."/>
            <person name="Piganeau G."/>
            <person name="Jancek S."/>
            <person name="Heijde M."/>
            <person name="Jabbari K."/>
            <person name="Bowler C."/>
            <person name="Lohr M."/>
            <person name="Robbens S."/>
            <person name="Werner G."/>
            <person name="Dubchak I."/>
            <person name="Pazour G.J."/>
            <person name="Ren Q."/>
            <person name="Paulsen I."/>
            <person name="Delwiche C."/>
            <person name="Schmutz J."/>
            <person name="Rokhsar D."/>
            <person name="Van de Peer Y."/>
            <person name="Moreau H."/>
            <person name="Grigoriev I.V."/>
        </authorList>
    </citation>
    <scope>NUCLEOTIDE SEQUENCE [LARGE SCALE GENOMIC DNA]</scope>
    <source>
        <strain evidence="2 3">CCE9901</strain>
    </source>
</reference>
<evidence type="ECO:0000256" key="1">
    <source>
        <dbReference type="SAM" id="MobiDB-lite"/>
    </source>
</evidence>
<dbReference type="Gramene" id="ABO93802">
    <property type="protein sequence ID" value="ABO93802"/>
    <property type="gene ID" value="OSTLU_23897"/>
</dbReference>
<name>A4RR49_OSTLU</name>
<dbReference type="OrthoDB" id="10670465at2759"/>
<feature type="region of interest" description="Disordered" evidence="1">
    <location>
        <begin position="273"/>
        <end position="325"/>
    </location>
</feature>
<dbReference type="KEGG" id="olu:OSTLU_23897"/>
<feature type="region of interest" description="Disordered" evidence="1">
    <location>
        <begin position="1"/>
        <end position="123"/>
    </location>
</feature>
<proteinExistence type="predicted"/>
<keyword evidence="3" id="KW-1185">Reference proteome</keyword>
<feature type="compositionally biased region" description="Low complexity" evidence="1">
    <location>
        <begin position="47"/>
        <end position="71"/>
    </location>
</feature>
<dbReference type="Proteomes" id="UP000001568">
    <property type="component" value="Chromosome 1"/>
</dbReference>
<feature type="compositionally biased region" description="Polar residues" evidence="1">
    <location>
        <begin position="103"/>
        <end position="117"/>
    </location>
</feature>